<dbReference type="InterPro" id="IPR033456">
    <property type="entry name" value="DUF5132"/>
</dbReference>
<gene>
    <name evidence="1" type="ORF">FHS34_001781</name>
</gene>
<protein>
    <recommendedName>
        <fullName evidence="3">DUF5132 domain-containing protein</fullName>
    </recommendedName>
</protein>
<evidence type="ECO:0000313" key="2">
    <source>
        <dbReference type="Proteomes" id="UP000585836"/>
    </source>
</evidence>
<comment type="caution">
    <text evidence="1">The sequence shown here is derived from an EMBL/GenBank/DDBJ whole genome shotgun (WGS) entry which is preliminary data.</text>
</comment>
<dbReference type="AlphaFoldDB" id="A0A7W9UPG4"/>
<dbReference type="RefSeq" id="WP_184963020.1">
    <property type="nucleotide sequence ID" value="NZ_BAAAWF010000079.1"/>
</dbReference>
<evidence type="ECO:0008006" key="3">
    <source>
        <dbReference type="Google" id="ProtNLM"/>
    </source>
</evidence>
<name>A0A7W9UPG4_9ACTN</name>
<dbReference type="Pfam" id="PF17195">
    <property type="entry name" value="DUF5132"/>
    <property type="match status" value="1"/>
</dbReference>
<proteinExistence type="predicted"/>
<sequence length="77" mass="7833">MLPAVSPFLVGVVTAPLVKRVAKPLARGVIKSSVALTLEVRRAVIEAGEEIQGLTAEAAAAKLASSPRTRGAEPTGS</sequence>
<reference evidence="1 2" key="1">
    <citation type="submission" date="2020-08" db="EMBL/GenBank/DDBJ databases">
        <title>Genomic Encyclopedia of Type Strains, Phase III (KMG-III): the genomes of soil and plant-associated and newly described type strains.</title>
        <authorList>
            <person name="Whitman W."/>
        </authorList>
    </citation>
    <scope>NUCLEOTIDE SEQUENCE [LARGE SCALE GENOMIC DNA]</scope>
    <source>
        <strain evidence="1 2">CECT 3313</strain>
    </source>
</reference>
<dbReference type="EMBL" id="JACHJK010000003">
    <property type="protein sequence ID" value="MBB5926325.1"/>
    <property type="molecule type" value="Genomic_DNA"/>
</dbReference>
<dbReference type="Proteomes" id="UP000585836">
    <property type="component" value="Unassembled WGS sequence"/>
</dbReference>
<keyword evidence="2" id="KW-1185">Reference proteome</keyword>
<organism evidence="1 2">
    <name type="scientific">Streptomyces echinatus</name>
    <dbReference type="NCBI Taxonomy" id="67293"/>
    <lineage>
        <taxon>Bacteria</taxon>
        <taxon>Bacillati</taxon>
        <taxon>Actinomycetota</taxon>
        <taxon>Actinomycetes</taxon>
        <taxon>Kitasatosporales</taxon>
        <taxon>Streptomycetaceae</taxon>
        <taxon>Streptomyces</taxon>
    </lineage>
</organism>
<evidence type="ECO:0000313" key="1">
    <source>
        <dbReference type="EMBL" id="MBB5926325.1"/>
    </source>
</evidence>
<accession>A0A7W9UPG4</accession>